<proteinExistence type="predicted"/>
<keyword evidence="7" id="KW-1185">Reference proteome</keyword>
<organism evidence="6 7">
    <name type="scientific">Actinomadura sediminis</name>
    <dbReference type="NCBI Taxonomy" id="1038904"/>
    <lineage>
        <taxon>Bacteria</taxon>
        <taxon>Bacillati</taxon>
        <taxon>Actinomycetota</taxon>
        <taxon>Actinomycetes</taxon>
        <taxon>Streptosporangiales</taxon>
        <taxon>Thermomonosporaceae</taxon>
        <taxon>Actinomadura</taxon>
    </lineage>
</organism>
<evidence type="ECO:0000259" key="5">
    <source>
        <dbReference type="PROSITE" id="PS50977"/>
    </source>
</evidence>
<keyword evidence="1" id="KW-0805">Transcription regulation</keyword>
<evidence type="ECO:0000256" key="4">
    <source>
        <dbReference type="PROSITE-ProRule" id="PRU00335"/>
    </source>
</evidence>
<dbReference type="Proteomes" id="UP001596972">
    <property type="component" value="Unassembled WGS sequence"/>
</dbReference>
<dbReference type="PANTHER" id="PTHR30055:SF234">
    <property type="entry name" value="HTH-TYPE TRANSCRIPTIONAL REGULATOR BETI"/>
    <property type="match status" value="1"/>
</dbReference>
<feature type="domain" description="HTH tetR-type" evidence="5">
    <location>
        <begin position="19"/>
        <end position="78"/>
    </location>
</feature>
<dbReference type="Pfam" id="PF21597">
    <property type="entry name" value="TetR_C_43"/>
    <property type="match status" value="1"/>
</dbReference>
<evidence type="ECO:0000256" key="2">
    <source>
        <dbReference type="ARBA" id="ARBA00023125"/>
    </source>
</evidence>
<accession>A0ABW3EWS6</accession>
<dbReference type="Pfam" id="PF00440">
    <property type="entry name" value="TetR_N"/>
    <property type="match status" value="1"/>
</dbReference>
<dbReference type="PANTHER" id="PTHR30055">
    <property type="entry name" value="HTH-TYPE TRANSCRIPTIONAL REGULATOR RUTR"/>
    <property type="match status" value="1"/>
</dbReference>
<reference evidence="7" key="1">
    <citation type="journal article" date="2019" name="Int. J. Syst. Evol. Microbiol.">
        <title>The Global Catalogue of Microorganisms (GCM) 10K type strain sequencing project: providing services to taxonomists for standard genome sequencing and annotation.</title>
        <authorList>
            <consortium name="The Broad Institute Genomics Platform"/>
            <consortium name="The Broad Institute Genome Sequencing Center for Infectious Disease"/>
            <person name="Wu L."/>
            <person name="Ma J."/>
        </authorList>
    </citation>
    <scope>NUCLEOTIDE SEQUENCE [LARGE SCALE GENOMIC DNA]</scope>
    <source>
        <strain evidence="7">JCM 31202</strain>
    </source>
</reference>
<evidence type="ECO:0000256" key="1">
    <source>
        <dbReference type="ARBA" id="ARBA00023015"/>
    </source>
</evidence>
<dbReference type="EMBL" id="JBHTJA010000105">
    <property type="protein sequence ID" value="MFD0904909.1"/>
    <property type="molecule type" value="Genomic_DNA"/>
</dbReference>
<dbReference type="InterPro" id="IPR049445">
    <property type="entry name" value="TetR_SbtR-like_C"/>
</dbReference>
<evidence type="ECO:0000313" key="6">
    <source>
        <dbReference type="EMBL" id="MFD0904909.1"/>
    </source>
</evidence>
<dbReference type="PRINTS" id="PR00455">
    <property type="entry name" value="HTHTETR"/>
</dbReference>
<dbReference type="SUPFAM" id="SSF48498">
    <property type="entry name" value="Tetracyclin repressor-like, C-terminal domain"/>
    <property type="match status" value="1"/>
</dbReference>
<feature type="DNA-binding region" description="H-T-H motif" evidence="4">
    <location>
        <begin position="41"/>
        <end position="60"/>
    </location>
</feature>
<dbReference type="InterPro" id="IPR009057">
    <property type="entry name" value="Homeodomain-like_sf"/>
</dbReference>
<sequence>MTSDGTSRPRPRAERSDVRRNRARLLAAAREVFQREGAGASLEAVARRAEVGIGTLYRHFPTRQDLLEALLAGAYDDLAARARELADSRAPGDALLAWLRAFIAQVTVFRGLAASAVVSLRDERSALLDSSRAMRAAGQRLFARAQQAGDVAPGADFADVLRLAGAIATVTEQEPAAADRLLALAAWGVAPRADGLDGAGAAPGATGPDRA</sequence>
<dbReference type="InterPro" id="IPR001647">
    <property type="entry name" value="HTH_TetR"/>
</dbReference>
<dbReference type="PROSITE" id="PS50977">
    <property type="entry name" value="HTH_TETR_2"/>
    <property type="match status" value="1"/>
</dbReference>
<protein>
    <submittedName>
        <fullName evidence="6">TetR/AcrR family transcriptional regulator</fullName>
    </submittedName>
</protein>
<dbReference type="InterPro" id="IPR036271">
    <property type="entry name" value="Tet_transcr_reg_TetR-rel_C_sf"/>
</dbReference>
<gene>
    <name evidence="6" type="ORF">ACFQ11_31340</name>
</gene>
<evidence type="ECO:0000313" key="7">
    <source>
        <dbReference type="Proteomes" id="UP001596972"/>
    </source>
</evidence>
<evidence type="ECO:0000256" key="3">
    <source>
        <dbReference type="ARBA" id="ARBA00023163"/>
    </source>
</evidence>
<dbReference type="Gene3D" id="1.10.357.10">
    <property type="entry name" value="Tetracycline Repressor, domain 2"/>
    <property type="match status" value="1"/>
</dbReference>
<keyword evidence="3" id="KW-0804">Transcription</keyword>
<dbReference type="RefSeq" id="WP_378305262.1">
    <property type="nucleotide sequence ID" value="NZ_JBHTJA010000105.1"/>
</dbReference>
<keyword evidence="2 4" id="KW-0238">DNA-binding</keyword>
<name>A0ABW3EWS6_9ACTN</name>
<comment type="caution">
    <text evidence="6">The sequence shown here is derived from an EMBL/GenBank/DDBJ whole genome shotgun (WGS) entry which is preliminary data.</text>
</comment>
<dbReference type="SUPFAM" id="SSF46689">
    <property type="entry name" value="Homeodomain-like"/>
    <property type="match status" value="1"/>
</dbReference>
<dbReference type="InterPro" id="IPR050109">
    <property type="entry name" value="HTH-type_TetR-like_transc_reg"/>
</dbReference>